<dbReference type="InParanoid" id="A0A2K2ATP6"/>
<dbReference type="AlphaFoldDB" id="A0A2K2ATP6"/>
<evidence type="ECO:0000313" key="1">
    <source>
        <dbReference type="EMBL" id="PNT40905.1"/>
    </source>
</evidence>
<gene>
    <name evidence="1" type="ORF">POPTR_004G125600</name>
</gene>
<sequence length="79" mass="9090">MIDIHIEMWLTDHSNSLNKSCICTKIRKHCYSLAKNPSEHKAHLLLQVHDGTSWLPLGSDKSLNHDKFSMIHISKIQVN</sequence>
<keyword evidence="2" id="KW-1185">Reference proteome</keyword>
<proteinExistence type="predicted"/>
<name>A0A2K2ATP6_POPTR</name>
<reference evidence="1 2" key="1">
    <citation type="journal article" date="2006" name="Science">
        <title>The genome of black cottonwood, Populus trichocarpa (Torr. &amp; Gray).</title>
        <authorList>
            <person name="Tuskan G.A."/>
            <person name="Difazio S."/>
            <person name="Jansson S."/>
            <person name="Bohlmann J."/>
            <person name="Grigoriev I."/>
            <person name="Hellsten U."/>
            <person name="Putnam N."/>
            <person name="Ralph S."/>
            <person name="Rombauts S."/>
            <person name="Salamov A."/>
            <person name="Schein J."/>
            <person name="Sterck L."/>
            <person name="Aerts A."/>
            <person name="Bhalerao R.R."/>
            <person name="Bhalerao R.P."/>
            <person name="Blaudez D."/>
            <person name="Boerjan W."/>
            <person name="Brun A."/>
            <person name="Brunner A."/>
            <person name="Busov V."/>
            <person name="Campbell M."/>
            <person name="Carlson J."/>
            <person name="Chalot M."/>
            <person name="Chapman J."/>
            <person name="Chen G.L."/>
            <person name="Cooper D."/>
            <person name="Coutinho P.M."/>
            <person name="Couturier J."/>
            <person name="Covert S."/>
            <person name="Cronk Q."/>
            <person name="Cunningham R."/>
            <person name="Davis J."/>
            <person name="Degroeve S."/>
            <person name="Dejardin A."/>
            <person name="Depamphilis C."/>
            <person name="Detter J."/>
            <person name="Dirks B."/>
            <person name="Dubchak I."/>
            <person name="Duplessis S."/>
            <person name="Ehlting J."/>
            <person name="Ellis B."/>
            <person name="Gendler K."/>
            <person name="Goodstein D."/>
            <person name="Gribskov M."/>
            <person name="Grimwood J."/>
            <person name="Groover A."/>
            <person name="Gunter L."/>
            <person name="Hamberger B."/>
            <person name="Heinze B."/>
            <person name="Helariutta Y."/>
            <person name="Henrissat B."/>
            <person name="Holligan D."/>
            <person name="Holt R."/>
            <person name="Huang W."/>
            <person name="Islam-Faridi N."/>
            <person name="Jones S."/>
            <person name="Jones-Rhoades M."/>
            <person name="Jorgensen R."/>
            <person name="Joshi C."/>
            <person name="Kangasjarvi J."/>
            <person name="Karlsson J."/>
            <person name="Kelleher C."/>
            <person name="Kirkpatrick R."/>
            <person name="Kirst M."/>
            <person name="Kohler A."/>
            <person name="Kalluri U."/>
            <person name="Larimer F."/>
            <person name="Leebens-Mack J."/>
            <person name="Leple J.C."/>
            <person name="Locascio P."/>
            <person name="Lou Y."/>
            <person name="Lucas S."/>
            <person name="Martin F."/>
            <person name="Montanini B."/>
            <person name="Napoli C."/>
            <person name="Nelson D.R."/>
            <person name="Nelson C."/>
            <person name="Nieminen K."/>
            <person name="Nilsson O."/>
            <person name="Pereda V."/>
            <person name="Peter G."/>
            <person name="Philippe R."/>
            <person name="Pilate G."/>
            <person name="Poliakov A."/>
            <person name="Razumovskaya J."/>
            <person name="Richardson P."/>
            <person name="Rinaldi C."/>
            <person name="Ritland K."/>
            <person name="Rouze P."/>
            <person name="Ryaboy D."/>
            <person name="Schmutz J."/>
            <person name="Schrader J."/>
            <person name="Segerman B."/>
            <person name="Shin H."/>
            <person name="Siddiqui A."/>
            <person name="Sterky F."/>
            <person name="Terry A."/>
            <person name="Tsai C.J."/>
            <person name="Uberbacher E."/>
            <person name="Unneberg P."/>
            <person name="Vahala J."/>
            <person name="Wall K."/>
            <person name="Wessler S."/>
            <person name="Yang G."/>
            <person name="Yin T."/>
            <person name="Douglas C."/>
            <person name="Marra M."/>
            <person name="Sandberg G."/>
            <person name="Van de Peer Y."/>
            <person name="Rokhsar D."/>
        </authorList>
    </citation>
    <scope>NUCLEOTIDE SEQUENCE [LARGE SCALE GENOMIC DNA]</scope>
    <source>
        <strain evidence="2">cv. Nisqually</strain>
    </source>
</reference>
<accession>A0A2K2ATP6</accession>
<organism evidence="1 2">
    <name type="scientific">Populus trichocarpa</name>
    <name type="common">Western balsam poplar</name>
    <name type="synonym">Populus balsamifera subsp. trichocarpa</name>
    <dbReference type="NCBI Taxonomy" id="3694"/>
    <lineage>
        <taxon>Eukaryota</taxon>
        <taxon>Viridiplantae</taxon>
        <taxon>Streptophyta</taxon>
        <taxon>Embryophyta</taxon>
        <taxon>Tracheophyta</taxon>
        <taxon>Spermatophyta</taxon>
        <taxon>Magnoliopsida</taxon>
        <taxon>eudicotyledons</taxon>
        <taxon>Gunneridae</taxon>
        <taxon>Pentapetalae</taxon>
        <taxon>rosids</taxon>
        <taxon>fabids</taxon>
        <taxon>Malpighiales</taxon>
        <taxon>Salicaceae</taxon>
        <taxon>Saliceae</taxon>
        <taxon>Populus</taxon>
    </lineage>
</organism>
<protein>
    <submittedName>
        <fullName evidence="1">Uncharacterized protein</fullName>
    </submittedName>
</protein>
<dbReference type="Proteomes" id="UP000006729">
    <property type="component" value="Chromosome 4"/>
</dbReference>
<dbReference type="EMBL" id="CM009293">
    <property type="protein sequence ID" value="PNT40905.1"/>
    <property type="molecule type" value="Genomic_DNA"/>
</dbReference>
<evidence type="ECO:0000313" key="2">
    <source>
        <dbReference type="Proteomes" id="UP000006729"/>
    </source>
</evidence>